<dbReference type="InterPro" id="IPR036047">
    <property type="entry name" value="F-box-like_dom_sf"/>
</dbReference>
<dbReference type="SUPFAM" id="SSF81383">
    <property type="entry name" value="F-box domain"/>
    <property type="match status" value="1"/>
</dbReference>
<evidence type="ECO:0000313" key="3">
    <source>
        <dbReference type="WBParaSite" id="SPAL_0000553100.1"/>
    </source>
</evidence>
<dbReference type="SMART" id="SM00256">
    <property type="entry name" value="FBOX"/>
    <property type="match status" value="1"/>
</dbReference>
<dbReference type="PROSITE" id="PS50181">
    <property type="entry name" value="FBOX"/>
    <property type="match status" value="1"/>
</dbReference>
<dbReference type="InterPro" id="IPR032675">
    <property type="entry name" value="LRR_dom_sf"/>
</dbReference>
<evidence type="ECO:0000313" key="2">
    <source>
        <dbReference type="Proteomes" id="UP000046392"/>
    </source>
</evidence>
<dbReference type="Proteomes" id="UP000046392">
    <property type="component" value="Unplaced"/>
</dbReference>
<organism evidence="2 3">
    <name type="scientific">Strongyloides papillosus</name>
    <name type="common">Intestinal threadworm</name>
    <dbReference type="NCBI Taxonomy" id="174720"/>
    <lineage>
        <taxon>Eukaryota</taxon>
        <taxon>Metazoa</taxon>
        <taxon>Ecdysozoa</taxon>
        <taxon>Nematoda</taxon>
        <taxon>Chromadorea</taxon>
        <taxon>Rhabditida</taxon>
        <taxon>Tylenchina</taxon>
        <taxon>Panagrolaimomorpha</taxon>
        <taxon>Strongyloidoidea</taxon>
        <taxon>Strongyloididae</taxon>
        <taxon>Strongyloides</taxon>
    </lineage>
</organism>
<name>A0A0N5BHU6_STREA</name>
<dbReference type="SUPFAM" id="SSF52047">
    <property type="entry name" value="RNI-like"/>
    <property type="match status" value="1"/>
</dbReference>
<protein>
    <submittedName>
        <fullName evidence="3">F-box domain-containing protein</fullName>
    </submittedName>
</protein>
<dbReference type="AlphaFoldDB" id="A0A0N5BHU6"/>
<dbReference type="InterPro" id="IPR001810">
    <property type="entry name" value="F-box_dom"/>
</dbReference>
<dbReference type="Gene3D" id="3.80.10.10">
    <property type="entry name" value="Ribonuclease Inhibitor"/>
    <property type="match status" value="1"/>
</dbReference>
<evidence type="ECO:0000259" key="1">
    <source>
        <dbReference type="PROSITE" id="PS50181"/>
    </source>
</evidence>
<dbReference type="CDD" id="cd09917">
    <property type="entry name" value="F-box_SF"/>
    <property type="match status" value="1"/>
</dbReference>
<reference evidence="3" key="1">
    <citation type="submission" date="2017-02" db="UniProtKB">
        <authorList>
            <consortium name="WormBaseParasite"/>
        </authorList>
    </citation>
    <scope>IDENTIFICATION</scope>
</reference>
<feature type="domain" description="F-box" evidence="1">
    <location>
        <begin position="13"/>
        <end position="59"/>
    </location>
</feature>
<proteinExistence type="predicted"/>
<sequence>MESTEGENINELPLGIYPLPDDVLLYIFSMLPFKDLLNIRESCRKFYRLIDSNRYRVSIKNSSRLVIESNKKWGRSTFSVRVDILKPDNIKGISLRMFTKIDIENGDELSNCFDLFDMKTLFSLNIIDCDNVGIFKALKDTFRQVGQLNTVYIDRVGVDDLNDLQSFIQNLGSIKHLEIRHICSGKPQDKKNNKLFSSLELPSTKTLERLILTECESTEILDNKLMIELIKNNKNLKVLEVSSTNDTFVKQLIDDFIKTQEVTKKSNNCDHNEVTLFLKCAYGNKETPASITQSITLFVHGKNLSKLQLGDLGKHICIFNFCGKCKQLHGWINIMFGSEDKYHQNGLTYY</sequence>
<dbReference type="Pfam" id="PF00646">
    <property type="entry name" value="F-box"/>
    <property type="match status" value="1"/>
</dbReference>
<keyword evidence="2" id="KW-1185">Reference proteome</keyword>
<dbReference type="WBParaSite" id="SPAL_0000553100.1">
    <property type="protein sequence ID" value="SPAL_0000553100.1"/>
    <property type="gene ID" value="SPAL_0000553100"/>
</dbReference>
<accession>A0A0N5BHU6</accession>